<evidence type="ECO:0000313" key="2">
    <source>
        <dbReference type="Proteomes" id="UP001158045"/>
    </source>
</evidence>
<dbReference type="InterPro" id="IPR024523">
    <property type="entry name" value="DUF3793"/>
</dbReference>
<dbReference type="RefSeq" id="WP_281095455.1">
    <property type="nucleotide sequence ID" value="NZ_JARYZI010000013.1"/>
</dbReference>
<evidence type="ECO:0000313" key="1">
    <source>
        <dbReference type="EMBL" id="MDH8679558.1"/>
    </source>
</evidence>
<accession>A0ABT6NGT6</accession>
<gene>
    <name evidence="1" type="ORF">QE109_15470</name>
</gene>
<sequence length="192" mass="21781">MNLDQVLAFHCAPTIGGLKPANLIAHQKIVSNNNIIDTVNSLNRKGVFLEKLWESKYKELTLIFNKDLLLSSLESPEIWGYLLVQGYPMYSNLDAIISHLKTRISKNGSFPHEVGLFLGYPLVDVLGFIKNKGRNCKICGYWKVYGDEQEARCLFDSYSKARDEMCAQVQNGFSVVDILNAESTLYLERRVI</sequence>
<name>A0ABT6NGT6_9FIRM</name>
<dbReference type="Proteomes" id="UP001158045">
    <property type="component" value="Unassembled WGS sequence"/>
</dbReference>
<protein>
    <submittedName>
        <fullName evidence="1">DUF3793 family protein</fullName>
    </submittedName>
</protein>
<dbReference type="EMBL" id="JARYZI010000013">
    <property type="protein sequence ID" value="MDH8679558.1"/>
    <property type="molecule type" value="Genomic_DNA"/>
</dbReference>
<dbReference type="Pfam" id="PF12672">
    <property type="entry name" value="DUF3793"/>
    <property type="match status" value="1"/>
</dbReference>
<reference evidence="1 2" key="1">
    <citation type="submission" date="2023-04" db="EMBL/GenBank/DDBJ databases">
        <title>Fusibacter bizertensis strain WBS, isolated from littoral bottom sediments of the Arctic seas - biochemical and genomic analysis.</title>
        <authorList>
            <person name="Brioukhanov A.L."/>
        </authorList>
    </citation>
    <scope>NUCLEOTIDE SEQUENCE [LARGE SCALE GENOMIC DNA]</scope>
    <source>
        <strain evidence="1 2">WBS</strain>
    </source>
</reference>
<comment type="caution">
    <text evidence="1">The sequence shown here is derived from an EMBL/GenBank/DDBJ whole genome shotgun (WGS) entry which is preliminary data.</text>
</comment>
<organism evidence="1 2">
    <name type="scientific">Fusibacter bizertensis</name>
    <dbReference type="NCBI Taxonomy" id="1488331"/>
    <lineage>
        <taxon>Bacteria</taxon>
        <taxon>Bacillati</taxon>
        <taxon>Bacillota</taxon>
        <taxon>Clostridia</taxon>
        <taxon>Eubacteriales</taxon>
        <taxon>Eubacteriales Family XII. Incertae Sedis</taxon>
        <taxon>Fusibacter</taxon>
    </lineage>
</organism>
<keyword evidence="2" id="KW-1185">Reference proteome</keyword>
<proteinExistence type="predicted"/>